<organism evidence="2 3">
    <name type="scientific">Mesorhizobium ventifaucium</name>
    <dbReference type="NCBI Taxonomy" id="666020"/>
    <lineage>
        <taxon>Bacteria</taxon>
        <taxon>Pseudomonadati</taxon>
        <taxon>Pseudomonadota</taxon>
        <taxon>Alphaproteobacteria</taxon>
        <taxon>Hyphomicrobiales</taxon>
        <taxon>Phyllobacteriaceae</taxon>
        <taxon>Mesorhizobium</taxon>
    </lineage>
</organism>
<evidence type="ECO:0000256" key="1">
    <source>
        <dbReference type="SAM" id="MobiDB-lite"/>
    </source>
</evidence>
<sequence length="20" mass="2242">MKKAREKRALKKSGMPAVLV</sequence>
<proteinExistence type="predicted"/>
<comment type="caution">
    <text evidence="2">The sequence shown here is derived from an EMBL/GenBank/DDBJ whole genome shotgun (WGS) entry which is preliminary data.</text>
</comment>
<feature type="region of interest" description="Disordered" evidence="1">
    <location>
        <begin position="1"/>
        <end position="20"/>
    </location>
</feature>
<dbReference type="Proteomes" id="UP001152604">
    <property type="component" value="Unassembled WGS sequence"/>
</dbReference>
<accession>A0ABN8KEJ8</accession>
<feature type="compositionally biased region" description="Basic residues" evidence="1">
    <location>
        <begin position="1"/>
        <end position="11"/>
    </location>
</feature>
<reference evidence="2" key="1">
    <citation type="submission" date="2022-03" db="EMBL/GenBank/DDBJ databases">
        <authorList>
            <person name="Brunel B."/>
        </authorList>
    </citation>
    <scope>NUCLEOTIDE SEQUENCE</scope>
    <source>
        <strain evidence="2">STM4922sample</strain>
    </source>
</reference>
<name>A0ABN8KEJ8_9HYPH</name>
<gene>
    <name evidence="2" type="ORF">MES4922_90021</name>
</gene>
<protein>
    <submittedName>
        <fullName evidence="2">Uncharacterized protein</fullName>
    </submittedName>
</protein>
<dbReference type="EMBL" id="CAKXZS010000089">
    <property type="protein sequence ID" value="CAH2408024.1"/>
    <property type="molecule type" value="Genomic_DNA"/>
</dbReference>
<keyword evidence="3" id="KW-1185">Reference proteome</keyword>
<evidence type="ECO:0000313" key="3">
    <source>
        <dbReference type="Proteomes" id="UP001152604"/>
    </source>
</evidence>
<evidence type="ECO:0000313" key="2">
    <source>
        <dbReference type="EMBL" id="CAH2408024.1"/>
    </source>
</evidence>